<dbReference type="SUPFAM" id="SSF102735">
    <property type="entry name" value="Trigger factor ribosome-binding domain"/>
    <property type="match status" value="1"/>
</dbReference>
<sequence length="447" mass="49556">MQEIESQLNYSIEKRGPTELALDLTAPYADLEALFPKAAERLGAHADIEGFRKGKAPYEVLKQRLGEDAIRSEAARMHLDGLFPALIKELEAREFAGKSFEVIGAPAATTTSFIIGGDVTYRIVLSILPAITLPDYRAVAERILKTKNVPPVAEDDVVKAAQWLRESRTKLITVNRPAAKGDRVEVDFSARHGGAPLEGGASKNHPLIIGEGKFLPGFEDELIGMRAGEEKTFTINIPEDYPAPGLAGKTLEFAVNMRLVQERDLPAWDDAFAQSLGRFASADEMTASIRDGLHREKEAHEKERLRIAMVEAIAKETRADIPSKLVEEELKKMFAELKASVEGAGAPFDDYLAHIKKKPEDLAQEWREDAKRRVIFALVLREIGRREKIEPSDEDVVAAANRTALHRGMTDGDPKGIDRGQFIAYNRGVARNEKVFAFLENVSTNYE</sequence>
<keyword evidence="11" id="KW-0963">Cytoplasm</keyword>
<proteinExistence type="inferred from homology"/>
<dbReference type="GO" id="GO:0015031">
    <property type="term" value="P:protein transport"/>
    <property type="evidence" value="ECO:0007669"/>
    <property type="project" value="UniProtKB-UniRule"/>
</dbReference>
<dbReference type="InterPro" id="IPR046357">
    <property type="entry name" value="PPIase_dom_sf"/>
</dbReference>
<evidence type="ECO:0000259" key="14">
    <source>
        <dbReference type="PROSITE" id="PS50059"/>
    </source>
</evidence>
<dbReference type="EMBL" id="MHQT01000041">
    <property type="protein sequence ID" value="OHA08404.1"/>
    <property type="molecule type" value="Genomic_DNA"/>
</dbReference>
<accession>A0A1G2LA29</accession>
<gene>
    <name evidence="11" type="primary">tig</name>
    <name evidence="15" type="ORF">A3A44_00170</name>
</gene>
<dbReference type="EC" id="5.2.1.8" evidence="3 11"/>
<evidence type="ECO:0000256" key="8">
    <source>
        <dbReference type="ARBA" id="ARBA00023235"/>
    </source>
</evidence>
<evidence type="ECO:0000256" key="1">
    <source>
        <dbReference type="ARBA" id="ARBA00000971"/>
    </source>
</evidence>
<evidence type="ECO:0000256" key="13">
    <source>
        <dbReference type="RuleBase" id="RU003914"/>
    </source>
</evidence>
<evidence type="ECO:0000256" key="3">
    <source>
        <dbReference type="ARBA" id="ARBA00013194"/>
    </source>
</evidence>
<evidence type="ECO:0000313" key="15">
    <source>
        <dbReference type="EMBL" id="OHA08404.1"/>
    </source>
</evidence>
<organism evidence="15 16">
    <name type="scientific">Candidatus Sungbacteria bacterium RIFCSPLOWO2_01_FULL_60_25</name>
    <dbReference type="NCBI Taxonomy" id="1802281"/>
    <lineage>
        <taxon>Bacteria</taxon>
        <taxon>Candidatus Sungiibacteriota</taxon>
    </lineage>
</organism>
<dbReference type="InterPro" id="IPR005215">
    <property type="entry name" value="Trig_fac"/>
</dbReference>
<dbReference type="InterPro" id="IPR008881">
    <property type="entry name" value="Trigger_fac_ribosome-bd_bac"/>
</dbReference>
<dbReference type="SUPFAM" id="SSF54534">
    <property type="entry name" value="FKBP-like"/>
    <property type="match status" value="1"/>
</dbReference>
<comment type="caution">
    <text evidence="15">The sequence shown here is derived from an EMBL/GenBank/DDBJ whole genome shotgun (WGS) entry which is preliminary data.</text>
</comment>
<keyword evidence="9 11" id="KW-0131">Cell cycle</keyword>
<dbReference type="InterPro" id="IPR008880">
    <property type="entry name" value="Trigger_fac_C"/>
</dbReference>
<evidence type="ECO:0000256" key="10">
    <source>
        <dbReference type="ARBA" id="ARBA00029986"/>
    </source>
</evidence>
<comment type="subcellular location">
    <subcellularLocation>
        <location evidence="11">Cytoplasm</location>
    </subcellularLocation>
    <text evidence="11">About half TF is bound to the ribosome near the polypeptide exit tunnel while the other half is free in the cytoplasm.</text>
</comment>
<keyword evidence="6 11" id="KW-0697">Rotamase</keyword>
<evidence type="ECO:0000256" key="7">
    <source>
        <dbReference type="ARBA" id="ARBA00023186"/>
    </source>
</evidence>
<evidence type="ECO:0000256" key="2">
    <source>
        <dbReference type="ARBA" id="ARBA00005464"/>
    </source>
</evidence>
<dbReference type="GO" id="GO:0006457">
    <property type="term" value="P:protein folding"/>
    <property type="evidence" value="ECO:0007669"/>
    <property type="project" value="UniProtKB-UniRule"/>
</dbReference>
<dbReference type="InterPro" id="IPR027304">
    <property type="entry name" value="Trigger_fact/SurA_dom_sf"/>
</dbReference>
<evidence type="ECO:0000256" key="4">
    <source>
        <dbReference type="ARBA" id="ARBA00016902"/>
    </source>
</evidence>
<dbReference type="Proteomes" id="UP000178977">
    <property type="component" value="Unassembled WGS sequence"/>
</dbReference>
<dbReference type="InterPro" id="IPR036611">
    <property type="entry name" value="Trigger_fac_ribosome-bd_sf"/>
</dbReference>
<comment type="catalytic activity">
    <reaction evidence="1 11 12">
        <text>[protein]-peptidylproline (omega=180) = [protein]-peptidylproline (omega=0)</text>
        <dbReference type="Rhea" id="RHEA:16237"/>
        <dbReference type="Rhea" id="RHEA-COMP:10747"/>
        <dbReference type="Rhea" id="RHEA-COMP:10748"/>
        <dbReference type="ChEBI" id="CHEBI:83833"/>
        <dbReference type="ChEBI" id="CHEBI:83834"/>
        <dbReference type="EC" id="5.2.1.8"/>
    </reaction>
</comment>
<comment type="domain">
    <text evidence="11">Consists of 3 domains; the N-terminus binds the ribosome, the middle domain has PPIase activity, while the C-terminus has intrinsic chaperone activity on its own.</text>
</comment>
<keyword evidence="8 11" id="KW-0413">Isomerase</keyword>
<dbReference type="NCBIfam" id="TIGR00115">
    <property type="entry name" value="tig"/>
    <property type="match status" value="1"/>
</dbReference>
<dbReference type="Gene3D" id="1.10.3120.10">
    <property type="entry name" value="Trigger factor, C-terminal domain"/>
    <property type="match status" value="1"/>
</dbReference>
<comment type="function">
    <text evidence="11">Involved in protein export. Acts as a chaperone by maintaining the newly synthesized protein in an open conformation. Functions as a peptidyl-prolyl cis-trans isomerase.</text>
</comment>
<dbReference type="Gene3D" id="3.10.50.40">
    <property type="match status" value="1"/>
</dbReference>
<dbReference type="Pfam" id="PF05698">
    <property type="entry name" value="Trigger_C"/>
    <property type="match status" value="1"/>
</dbReference>
<dbReference type="GO" id="GO:0003755">
    <property type="term" value="F:peptidyl-prolyl cis-trans isomerase activity"/>
    <property type="evidence" value="ECO:0007669"/>
    <property type="project" value="UniProtKB-UniRule"/>
</dbReference>
<evidence type="ECO:0000256" key="11">
    <source>
        <dbReference type="HAMAP-Rule" id="MF_00303"/>
    </source>
</evidence>
<dbReference type="Pfam" id="PF00254">
    <property type="entry name" value="FKBP_C"/>
    <property type="match status" value="1"/>
</dbReference>
<dbReference type="SUPFAM" id="SSF109998">
    <property type="entry name" value="Triger factor/SurA peptide-binding domain-like"/>
    <property type="match status" value="1"/>
</dbReference>
<evidence type="ECO:0000256" key="9">
    <source>
        <dbReference type="ARBA" id="ARBA00023306"/>
    </source>
</evidence>
<evidence type="ECO:0000256" key="12">
    <source>
        <dbReference type="PROSITE-ProRule" id="PRU00277"/>
    </source>
</evidence>
<dbReference type="Pfam" id="PF05697">
    <property type="entry name" value="Trigger_N"/>
    <property type="match status" value="1"/>
</dbReference>
<dbReference type="Gene3D" id="3.30.70.1050">
    <property type="entry name" value="Trigger factor ribosome-binding domain"/>
    <property type="match status" value="1"/>
</dbReference>
<reference evidence="15 16" key="1">
    <citation type="journal article" date="2016" name="Nat. Commun.">
        <title>Thousands of microbial genomes shed light on interconnected biogeochemical processes in an aquifer system.</title>
        <authorList>
            <person name="Anantharaman K."/>
            <person name="Brown C.T."/>
            <person name="Hug L.A."/>
            <person name="Sharon I."/>
            <person name="Castelle C.J."/>
            <person name="Probst A.J."/>
            <person name="Thomas B.C."/>
            <person name="Singh A."/>
            <person name="Wilkins M.J."/>
            <person name="Karaoz U."/>
            <person name="Brodie E.L."/>
            <person name="Williams K.H."/>
            <person name="Hubbard S.S."/>
            <person name="Banfield J.F."/>
        </authorList>
    </citation>
    <scope>NUCLEOTIDE SEQUENCE [LARGE SCALE GENOMIC DNA]</scope>
</reference>
<dbReference type="GO" id="GO:0051301">
    <property type="term" value="P:cell division"/>
    <property type="evidence" value="ECO:0007669"/>
    <property type="project" value="UniProtKB-KW"/>
</dbReference>
<evidence type="ECO:0000256" key="6">
    <source>
        <dbReference type="ARBA" id="ARBA00023110"/>
    </source>
</evidence>
<dbReference type="HAMAP" id="MF_00303">
    <property type="entry name" value="Trigger_factor_Tig"/>
    <property type="match status" value="1"/>
</dbReference>
<comment type="similarity">
    <text evidence="2 11 13">Belongs to the FKBP-type PPIase family. Tig subfamily.</text>
</comment>
<dbReference type="InterPro" id="IPR001179">
    <property type="entry name" value="PPIase_FKBP_dom"/>
</dbReference>
<feature type="domain" description="PPIase FKBP-type" evidence="14">
    <location>
        <begin position="181"/>
        <end position="269"/>
    </location>
</feature>
<dbReference type="PIRSF" id="PIRSF003095">
    <property type="entry name" value="Trigger_factor"/>
    <property type="match status" value="1"/>
</dbReference>
<dbReference type="AlphaFoldDB" id="A0A1G2LA29"/>
<keyword evidence="5 11" id="KW-0132">Cell division</keyword>
<dbReference type="FunFam" id="3.10.50.40:FF:000001">
    <property type="entry name" value="Trigger factor"/>
    <property type="match status" value="1"/>
</dbReference>
<dbReference type="GO" id="GO:0005737">
    <property type="term" value="C:cytoplasm"/>
    <property type="evidence" value="ECO:0007669"/>
    <property type="project" value="UniProtKB-SubCell"/>
</dbReference>
<dbReference type="STRING" id="1802281.A3A44_00170"/>
<name>A0A1G2LA29_9BACT</name>
<dbReference type="PROSITE" id="PS50059">
    <property type="entry name" value="FKBP_PPIASE"/>
    <property type="match status" value="1"/>
</dbReference>
<evidence type="ECO:0000256" key="5">
    <source>
        <dbReference type="ARBA" id="ARBA00022618"/>
    </source>
</evidence>
<keyword evidence="7 11" id="KW-0143">Chaperone</keyword>
<dbReference type="InterPro" id="IPR037041">
    <property type="entry name" value="Trigger_fac_C_sf"/>
</dbReference>
<protein>
    <recommendedName>
        <fullName evidence="4 11">Trigger factor</fullName>
        <shortName evidence="11">TF</shortName>
        <ecNumber evidence="3 11">5.2.1.8</ecNumber>
    </recommendedName>
    <alternativeName>
        <fullName evidence="10 11">PPIase</fullName>
    </alternativeName>
</protein>
<evidence type="ECO:0000313" key="16">
    <source>
        <dbReference type="Proteomes" id="UP000178977"/>
    </source>
</evidence>